<sequence length="127" mass="14372">MPGWDIHDKTYYKELTISNSANGFRDISAEIDLSTYRRLPWENNVPLFLVAFRNPDTGKPLHACPRSLLQETTKKIEAFGGDNGWECMAGAEFEVSCYSSYLPALLMLNLVSWITVLPIQGDRSISR</sequence>
<proteinExistence type="predicted"/>
<dbReference type="Proteomes" id="UP001243375">
    <property type="component" value="Unassembled WGS sequence"/>
</dbReference>
<dbReference type="EMBL" id="JASBWU010000009">
    <property type="protein sequence ID" value="KAJ9119247.1"/>
    <property type="molecule type" value="Genomic_DNA"/>
</dbReference>
<organism evidence="1 2">
    <name type="scientific">Naganishia vaughanmartiniae</name>
    <dbReference type="NCBI Taxonomy" id="1424756"/>
    <lineage>
        <taxon>Eukaryota</taxon>
        <taxon>Fungi</taxon>
        <taxon>Dikarya</taxon>
        <taxon>Basidiomycota</taxon>
        <taxon>Agaricomycotina</taxon>
        <taxon>Tremellomycetes</taxon>
        <taxon>Filobasidiales</taxon>
        <taxon>Filobasidiaceae</taxon>
        <taxon>Naganishia</taxon>
    </lineage>
</organism>
<reference evidence="1" key="1">
    <citation type="submission" date="2023-04" db="EMBL/GenBank/DDBJ databases">
        <title>Draft Genome sequencing of Naganishia species isolated from polar environments using Oxford Nanopore Technology.</title>
        <authorList>
            <person name="Leo P."/>
            <person name="Venkateswaran K."/>
        </authorList>
    </citation>
    <scope>NUCLEOTIDE SEQUENCE</scope>
    <source>
        <strain evidence="1">MNA-CCFEE 5425</strain>
    </source>
</reference>
<evidence type="ECO:0000313" key="1">
    <source>
        <dbReference type="EMBL" id="KAJ9119247.1"/>
    </source>
</evidence>
<name>A0ACC2X7K5_9TREE</name>
<keyword evidence="2" id="KW-1185">Reference proteome</keyword>
<accession>A0ACC2X7K5</accession>
<protein>
    <submittedName>
        <fullName evidence="1">Uncharacterized protein</fullName>
    </submittedName>
</protein>
<gene>
    <name evidence="1" type="ORF">QFC22_003739</name>
</gene>
<comment type="caution">
    <text evidence="1">The sequence shown here is derived from an EMBL/GenBank/DDBJ whole genome shotgun (WGS) entry which is preliminary data.</text>
</comment>
<evidence type="ECO:0000313" key="2">
    <source>
        <dbReference type="Proteomes" id="UP001243375"/>
    </source>
</evidence>